<dbReference type="EMBL" id="JACBKZ010000014">
    <property type="protein sequence ID" value="KAF5934238.1"/>
    <property type="molecule type" value="Genomic_DNA"/>
</dbReference>
<sequence>MYLLPYPTFPRVSANTAKHHLTKLPNDVGANEQPRQRCPIFLRPYYFRDMQCSELSSVMTELSSPS</sequence>
<dbReference type="AlphaFoldDB" id="A0A7J7G3Q9"/>
<gene>
    <name evidence="1" type="ORF">HYC85_030409</name>
</gene>
<dbReference type="Proteomes" id="UP000593564">
    <property type="component" value="Unassembled WGS sequence"/>
</dbReference>
<name>A0A7J7G3Q9_CAMSI</name>
<proteinExistence type="predicted"/>
<reference evidence="1 2" key="2">
    <citation type="submission" date="2020-07" db="EMBL/GenBank/DDBJ databases">
        <title>Genome assembly of wild tea tree DASZ reveals pedigree and selection history of tea varieties.</title>
        <authorList>
            <person name="Zhang W."/>
        </authorList>
    </citation>
    <scope>NUCLEOTIDE SEQUENCE [LARGE SCALE GENOMIC DNA]</scope>
    <source>
        <strain evidence="2">cv. G240</strain>
        <tissue evidence="1">Leaf</tissue>
    </source>
</reference>
<protein>
    <submittedName>
        <fullName evidence="1">Uncharacterized protein</fullName>
    </submittedName>
</protein>
<organism evidence="1 2">
    <name type="scientific">Camellia sinensis</name>
    <name type="common">Tea plant</name>
    <name type="synonym">Thea sinensis</name>
    <dbReference type="NCBI Taxonomy" id="4442"/>
    <lineage>
        <taxon>Eukaryota</taxon>
        <taxon>Viridiplantae</taxon>
        <taxon>Streptophyta</taxon>
        <taxon>Embryophyta</taxon>
        <taxon>Tracheophyta</taxon>
        <taxon>Spermatophyta</taxon>
        <taxon>Magnoliopsida</taxon>
        <taxon>eudicotyledons</taxon>
        <taxon>Gunneridae</taxon>
        <taxon>Pentapetalae</taxon>
        <taxon>asterids</taxon>
        <taxon>Ericales</taxon>
        <taxon>Theaceae</taxon>
        <taxon>Camellia</taxon>
    </lineage>
</organism>
<accession>A0A7J7G3Q9</accession>
<reference evidence="2" key="1">
    <citation type="journal article" date="2020" name="Nat. Commun.">
        <title>Genome assembly of wild tea tree DASZ reveals pedigree and selection history of tea varieties.</title>
        <authorList>
            <person name="Zhang W."/>
            <person name="Zhang Y."/>
            <person name="Qiu H."/>
            <person name="Guo Y."/>
            <person name="Wan H."/>
            <person name="Zhang X."/>
            <person name="Scossa F."/>
            <person name="Alseekh S."/>
            <person name="Zhang Q."/>
            <person name="Wang P."/>
            <person name="Xu L."/>
            <person name="Schmidt M.H."/>
            <person name="Jia X."/>
            <person name="Li D."/>
            <person name="Zhu A."/>
            <person name="Guo F."/>
            <person name="Chen W."/>
            <person name="Ni D."/>
            <person name="Usadel B."/>
            <person name="Fernie A.R."/>
            <person name="Wen W."/>
        </authorList>
    </citation>
    <scope>NUCLEOTIDE SEQUENCE [LARGE SCALE GENOMIC DNA]</scope>
    <source>
        <strain evidence="2">cv. G240</strain>
    </source>
</reference>
<comment type="caution">
    <text evidence="1">The sequence shown here is derived from an EMBL/GenBank/DDBJ whole genome shotgun (WGS) entry which is preliminary data.</text>
</comment>
<evidence type="ECO:0000313" key="1">
    <source>
        <dbReference type="EMBL" id="KAF5934238.1"/>
    </source>
</evidence>
<keyword evidence="2" id="KW-1185">Reference proteome</keyword>
<evidence type="ECO:0000313" key="2">
    <source>
        <dbReference type="Proteomes" id="UP000593564"/>
    </source>
</evidence>